<accession>A0A2Z6S5K4</accession>
<evidence type="ECO:0000313" key="1">
    <source>
        <dbReference type="EMBL" id="GBC06065.1"/>
    </source>
</evidence>
<keyword evidence="3" id="KW-1185">Reference proteome</keyword>
<sequence length="204" mass="23468">MSSKEHSTQVYLNLPEEQVENGFVPTRIPDNNYHVGISNSNNNMSQETFEFYLPLPNDTVYRVEYTQLHSYDIAKLLNKGVDVSHNPVSHFPYQQNVQIQQVQQYIYQPQQQSQIYGSIPNFQVDMPPPNSQVDMTLPNSQDMASPNFHVNMVPPNSHVDMIPPNSHVDMAPLNPQIYSNNDIYNNMISSENTEFNYTTIYPNP</sequence>
<gene>
    <name evidence="2" type="ORF">RCL2_000139000</name>
    <name evidence="1" type="ORF">RclHR1_00660019</name>
</gene>
<dbReference type="EMBL" id="BLAL01000011">
    <property type="protein sequence ID" value="GES73883.1"/>
    <property type="molecule type" value="Genomic_DNA"/>
</dbReference>
<dbReference type="Proteomes" id="UP000247702">
    <property type="component" value="Unassembled WGS sequence"/>
</dbReference>
<protein>
    <submittedName>
        <fullName evidence="1">Uncharacterized protein</fullName>
    </submittedName>
</protein>
<name>A0A2Z6S5K4_9GLOM</name>
<reference evidence="2" key="2">
    <citation type="submission" date="2019-10" db="EMBL/GenBank/DDBJ databases">
        <title>Conservation and host-specific expression of non-tandemly repeated heterogenous ribosome RNA gene in arbuscular mycorrhizal fungi.</title>
        <authorList>
            <person name="Maeda T."/>
            <person name="Kobayashi Y."/>
            <person name="Nakagawa T."/>
            <person name="Ezawa T."/>
            <person name="Yamaguchi K."/>
            <person name="Bino T."/>
            <person name="Nishimoto Y."/>
            <person name="Shigenobu S."/>
            <person name="Kawaguchi M."/>
        </authorList>
    </citation>
    <scope>NUCLEOTIDE SEQUENCE</scope>
    <source>
        <strain evidence="2">HR1</strain>
    </source>
</reference>
<dbReference type="Proteomes" id="UP000615446">
    <property type="component" value="Unassembled WGS sequence"/>
</dbReference>
<evidence type="ECO:0000313" key="2">
    <source>
        <dbReference type="EMBL" id="GES73883.1"/>
    </source>
</evidence>
<reference evidence="1 3" key="1">
    <citation type="submission" date="2017-11" db="EMBL/GenBank/DDBJ databases">
        <title>The genome of Rhizophagus clarus HR1 reveals common genetic basis of auxotrophy among arbuscular mycorrhizal fungi.</title>
        <authorList>
            <person name="Kobayashi Y."/>
        </authorList>
    </citation>
    <scope>NUCLEOTIDE SEQUENCE [LARGE SCALE GENOMIC DNA]</scope>
    <source>
        <strain evidence="1 3">HR1</strain>
    </source>
</reference>
<dbReference type="AlphaFoldDB" id="A0A2Z6S5K4"/>
<evidence type="ECO:0000313" key="3">
    <source>
        <dbReference type="Proteomes" id="UP000247702"/>
    </source>
</evidence>
<comment type="caution">
    <text evidence="1">The sequence shown here is derived from an EMBL/GenBank/DDBJ whole genome shotgun (WGS) entry which is preliminary data.</text>
</comment>
<dbReference type="EMBL" id="BEXD01004048">
    <property type="protein sequence ID" value="GBC06065.1"/>
    <property type="molecule type" value="Genomic_DNA"/>
</dbReference>
<organism evidence="1 3">
    <name type="scientific">Rhizophagus clarus</name>
    <dbReference type="NCBI Taxonomy" id="94130"/>
    <lineage>
        <taxon>Eukaryota</taxon>
        <taxon>Fungi</taxon>
        <taxon>Fungi incertae sedis</taxon>
        <taxon>Mucoromycota</taxon>
        <taxon>Glomeromycotina</taxon>
        <taxon>Glomeromycetes</taxon>
        <taxon>Glomerales</taxon>
        <taxon>Glomeraceae</taxon>
        <taxon>Rhizophagus</taxon>
    </lineage>
</organism>
<proteinExistence type="predicted"/>